<evidence type="ECO:0000313" key="4">
    <source>
        <dbReference type="EMBL" id="SPF67977.1"/>
    </source>
</evidence>
<dbReference type="Gene3D" id="3.90.79.10">
    <property type="entry name" value="Nucleoside Triphosphate Pyrophosphohydrolase"/>
    <property type="match status" value="1"/>
</dbReference>
<organism evidence="4 5">
    <name type="scientific">Propionibacterium ruminifibrarum</name>
    <dbReference type="NCBI Taxonomy" id="1962131"/>
    <lineage>
        <taxon>Bacteria</taxon>
        <taxon>Bacillati</taxon>
        <taxon>Actinomycetota</taxon>
        <taxon>Actinomycetes</taxon>
        <taxon>Propionibacteriales</taxon>
        <taxon>Propionibacteriaceae</taxon>
        <taxon>Propionibacterium</taxon>
    </lineage>
</organism>
<dbReference type="SUPFAM" id="SSF55811">
    <property type="entry name" value="Nudix"/>
    <property type="match status" value="1"/>
</dbReference>
<dbReference type="PANTHER" id="PTHR43046:SF16">
    <property type="entry name" value="ADP-RIBOSE PYROPHOSPHATASE YJHB-RELATED"/>
    <property type="match status" value="1"/>
</dbReference>
<name>A0A375I3K2_9ACTN</name>
<keyword evidence="2 4" id="KW-0378">Hydrolase</keyword>
<reference evidence="5" key="1">
    <citation type="submission" date="2018-02" db="EMBL/GenBank/DDBJ databases">
        <authorList>
            <person name="Hornung B."/>
        </authorList>
    </citation>
    <scope>NUCLEOTIDE SEQUENCE [LARGE SCALE GENOMIC DNA]</scope>
</reference>
<dbReference type="OrthoDB" id="9814308at2"/>
<dbReference type="Proteomes" id="UP000265962">
    <property type="component" value="Unassembled WGS sequence"/>
</dbReference>
<accession>A0A375I3K2</accession>
<dbReference type="RefSeq" id="WP_119715176.1">
    <property type="nucleotide sequence ID" value="NZ_OMOH01000003.1"/>
</dbReference>
<dbReference type="GO" id="GO:0016787">
    <property type="term" value="F:hydrolase activity"/>
    <property type="evidence" value="ECO:0007669"/>
    <property type="project" value="UniProtKB-KW"/>
</dbReference>
<dbReference type="Pfam" id="PF00293">
    <property type="entry name" value="NUDIX"/>
    <property type="match status" value="1"/>
</dbReference>
<gene>
    <name evidence="4" type="ORF">PROPJV5_0934</name>
</gene>
<evidence type="ECO:0000259" key="3">
    <source>
        <dbReference type="PROSITE" id="PS51462"/>
    </source>
</evidence>
<dbReference type="EC" id="3.-.-.-" evidence="4"/>
<dbReference type="PANTHER" id="PTHR43046">
    <property type="entry name" value="GDP-MANNOSE MANNOSYL HYDROLASE"/>
    <property type="match status" value="1"/>
</dbReference>
<evidence type="ECO:0000256" key="2">
    <source>
        <dbReference type="ARBA" id="ARBA00022801"/>
    </source>
</evidence>
<dbReference type="InterPro" id="IPR000086">
    <property type="entry name" value="NUDIX_hydrolase_dom"/>
</dbReference>
<comment type="cofactor">
    <cofactor evidence="1">
        <name>Mg(2+)</name>
        <dbReference type="ChEBI" id="CHEBI:18420"/>
    </cofactor>
</comment>
<sequence>MATPEYVLRLREQIGHDLLVLPGVCVVIVREGPQGREVLLVRRADNGQWTPVTGIADPGEDADTAAIREAGEETGVRIEIDRVTWIETLEPQTYDNGDQCQFFDTCMLAHPVGGEAHVGDEESTEVRWFPATALPAMKARFERKVAHALSGDTRVRIGADGR</sequence>
<protein>
    <submittedName>
        <fullName evidence="4">NUDIX hydrolase domain</fullName>
        <ecNumber evidence="4">3.-.-.-</ecNumber>
    </submittedName>
</protein>
<keyword evidence="5" id="KW-1185">Reference proteome</keyword>
<dbReference type="CDD" id="cd18879">
    <property type="entry name" value="NUDIX_Hydrolase"/>
    <property type="match status" value="1"/>
</dbReference>
<evidence type="ECO:0000256" key="1">
    <source>
        <dbReference type="ARBA" id="ARBA00001946"/>
    </source>
</evidence>
<dbReference type="PROSITE" id="PS00893">
    <property type="entry name" value="NUDIX_BOX"/>
    <property type="match status" value="1"/>
</dbReference>
<evidence type="ECO:0000313" key="5">
    <source>
        <dbReference type="Proteomes" id="UP000265962"/>
    </source>
</evidence>
<dbReference type="InterPro" id="IPR015797">
    <property type="entry name" value="NUDIX_hydrolase-like_dom_sf"/>
</dbReference>
<dbReference type="PROSITE" id="PS51462">
    <property type="entry name" value="NUDIX"/>
    <property type="match status" value="1"/>
</dbReference>
<dbReference type="AlphaFoldDB" id="A0A375I3K2"/>
<feature type="domain" description="Nudix hydrolase" evidence="3">
    <location>
        <begin position="19"/>
        <end position="151"/>
    </location>
</feature>
<proteinExistence type="predicted"/>
<dbReference type="InterPro" id="IPR020084">
    <property type="entry name" value="NUDIX_hydrolase_CS"/>
</dbReference>
<dbReference type="EMBL" id="OMOH01000003">
    <property type="protein sequence ID" value="SPF67977.1"/>
    <property type="molecule type" value="Genomic_DNA"/>
</dbReference>